<organism evidence="1 2">
    <name type="scientific">Ancylostoma ceylanicum</name>
    <dbReference type="NCBI Taxonomy" id="53326"/>
    <lineage>
        <taxon>Eukaryota</taxon>
        <taxon>Metazoa</taxon>
        <taxon>Ecdysozoa</taxon>
        <taxon>Nematoda</taxon>
        <taxon>Chromadorea</taxon>
        <taxon>Rhabditida</taxon>
        <taxon>Rhabditina</taxon>
        <taxon>Rhabditomorpha</taxon>
        <taxon>Strongyloidea</taxon>
        <taxon>Ancylostomatidae</taxon>
        <taxon>Ancylostomatinae</taxon>
        <taxon>Ancylostoma</taxon>
    </lineage>
</organism>
<keyword evidence="2" id="KW-1185">Reference proteome</keyword>
<evidence type="ECO:0000313" key="2">
    <source>
        <dbReference type="Proteomes" id="UP000024635"/>
    </source>
</evidence>
<gene>
    <name evidence="1" type="primary">Acey_s0168.g205</name>
    <name evidence="1" type="ORF">Y032_0168g205</name>
</gene>
<dbReference type="Proteomes" id="UP000024635">
    <property type="component" value="Unassembled WGS sequence"/>
</dbReference>
<dbReference type="AlphaFoldDB" id="A0A016SVK2"/>
<name>A0A016SVK2_9BILA</name>
<reference evidence="2" key="1">
    <citation type="journal article" date="2015" name="Nat. Genet.">
        <title>The genome and transcriptome of the zoonotic hookworm Ancylostoma ceylanicum identify infection-specific gene families.</title>
        <authorList>
            <person name="Schwarz E.M."/>
            <person name="Hu Y."/>
            <person name="Antoshechkin I."/>
            <person name="Miller M.M."/>
            <person name="Sternberg P.W."/>
            <person name="Aroian R.V."/>
        </authorList>
    </citation>
    <scope>NUCLEOTIDE SEQUENCE</scope>
    <source>
        <strain evidence="2">HY135</strain>
    </source>
</reference>
<sequence>MAPFLANEEGISTYYCARDGTITIPKDCKKLENGKIYIVMGDGEYVRKFKDLTPQEKGFLVALQKPRQ</sequence>
<protein>
    <submittedName>
        <fullName evidence="1">Uncharacterized protein</fullName>
    </submittedName>
</protein>
<dbReference type="EMBL" id="JARK01001504">
    <property type="protein sequence ID" value="EYB94743.1"/>
    <property type="molecule type" value="Genomic_DNA"/>
</dbReference>
<comment type="caution">
    <text evidence="1">The sequence shown here is derived from an EMBL/GenBank/DDBJ whole genome shotgun (WGS) entry which is preliminary data.</text>
</comment>
<evidence type="ECO:0000313" key="1">
    <source>
        <dbReference type="EMBL" id="EYB94743.1"/>
    </source>
</evidence>
<accession>A0A016SVK2</accession>
<proteinExistence type="predicted"/>